<reference evidence="2" key="1">
    <citation type="submission" date="2016-10" db="EMBL/GenBank/DDBJ databases">
        <authorList>
            <person name="Varghese N."/>
        </authorList>
    </citation>
    <scope>NUCLEOTIDE SEQUENCE [LARGE SCALE GENOMIC DNA]</scope>
    <source>
        <strain evidence="2">92MFCol6.1</strain>
    </source>
</reference>
<dbReference type="PIRSF" id="PIRSF030771">
    <property type="entry name" value="UCP030771"/>
    <property type="match status" value="1"/>
</dbReference>
<dbReference type="GO" id="GO:0046854">
    <property type="term" value="P:phosphatidylinositol phosphate biosynthetic process"/>
    <property type="evidence" value="ECO:0007669"/>
    <property type="project" value="InterPro"/>
</dbReference>
<organism evidence="1 2">
    <name type="scientific">Stenotrophomonas indicatrix</name>
    <dbReference type="NCBI Taxonomy" id="2045451"/>
    <lineage>
        <taxon>Bacteria</taxon>
        <taxon>Pseudomonadati</taxon>
        <taxon>Pseudomonadota</taxon>
        <taxon>Gammaproteobacteria</taxon>
        <taxon>Lysobacterales</taxon>
        <taxon>Lysobacteraceae</taxon>
        <taxon>Stenotrophomonas</taxon>
    </lineage>
</organism>
<evidence type="ECO:0000313" key="2">
    <source>
        <dbReference type="Proteomes" id="UP000191133"/>
    </source>
</evidence>
<dbReference type="EMBL" id="FWEU01000002">
    <property type="protein sequence ID" value="SLM23928.1"/>
    <property type="molecule type" value="Genomic_DNA"/>
</dbReference>
<name>A0A1W1GXB3_9GAMM</name>
<dbReference type="Pfam" id="PF09956">
    <property type="entry name" value="Phage_cement_2"/>
    <property type="match status" value="1"/>
</dbReference>
<dbReference type="InterPro" id="IPR011231">
    <property type="entry name" value="Phage_VT1-Sakai_H0018"/>
</dbReference>
<dbReference type="InterPro" id="IPR020550">
    <property type="entry name" value="Inositol_monophosphatase_CS"/>
</dbReference>
<dbReference type="AlphaFoldDB" id="A0A1W1GXB3"/>
<gene>
    <name evidence="1" type="ORF">SAMN04488690_1635</name>
</gene>
<protein>
    <submittedName>
        <fullName evidence="1">Predicted phage recombinase, RecA/RadA family</fullName>
    </submittedName>
</protein>
<dbReference type="PROSITE" id="PS00630">
    <property type="entry name" value="IMP_2"/>
    <property type="match status" value="1"/>
</dbReference>
<sequence>MKNAHQDGRVLDVTLSADIKSGELVVQGKLVAVAVTDGKTGETIATHVEGVFEVPKLPAAVFAAGAAVNWDTAAGHAIAAEAGADQVADIGFAVYPAEAGALTVFVRLTPGSAAAGA</sequence>
<evidence type="ECO:0000313" key="1">
    <source>
        <dbReference type="EMBL" id="SLM23928.1"/>
    </source>
</evidence>
<proteinExistence type="predicted"/>
<dbReference type="RefSeq" id="WP_080149253.1">
    <property type="nucleotide sequence ID" value="NZ_FWEU01000002.1"/>
</dbReference>
<accession>A0A1W1GXB3</accession>
<dbReference type="Proteomes" id="UP000191133">
    <property type="component" value="Unassembled WGS sequence"/>
</dbReference>